<dbReference type="PANTHER" id="PTHR31727">
    <property type="entry name" value="OLEOYL-ACYL CARRIER PROTEIN THIOESTERASE 1, CHLOROPLASTIC"/>
    <property type="match status" value="1"/>
</dbReference>
<evidence type="ECO:0000256" key="5">
    <source>
        <dbReference type="ARBA" id="ARBA00022640"/>
    </source>
</evidence>
<comment type="subcellular location">
    <subcellularLocation>
        <location evidence="1 11">Plastid</location>
        <location evidence="1 11">Chloroplast</location>
    </subcellularLocation>
</comment>
<dbReference type="InterPro" id="IPR029069">
    <property type="entry name" value="HotDog_dom_sf"/>
</dbReference>
<keyword evidence="15" id="KW-1185">Reference proteome</keyword>
<dbReference type="Pfam" id="PF01643">
    <property type="entry name" value="Acyl-ACP_TE"/>
    <property type="match status" value="1"/>
</dbReference>
<keyword evidence="5 11" id="KW-0934">Plastid</keyword>
<evidence type="ECO:0000256" key="11">
    <source>
        <dbReference type="RuleBase" id="RU363096"/>
    </source>
</evidence>
<dbReference type="GO" id="GO:0000036">
    <property type="term" value="F:acyl carrier activity"/>
    <property type="evidence" value="ECO:0007669"/>
    <property type="project" value="TreeGrafter"/>
</dbReference>
<dbReference type="SUPFAM" id="SSF54637">
    <property type="entry name" value="Thioesterase/thiol ester dehydrase-isomerase"/>
    <property type="match status" value="2"/>
</dbReference>
<dbReference type="PANTHER" id="PTHR31727:SF13">
    <property type="entry name" value="ACYL-[ACYL-CARRIER-PROTEIN] HYDROLASE"/>
    <property type="match status" value="1"/>
</dbReference>
<dbReference type="AlphaFoldDB" id="A0AAP0HF07"/>
<evidence type="ECO:0000313" key="14">
    <source>
        <dbReference type="EMBL" id="KAK9080370.1"/>
    </source>
</evidence>
<evidence type="ECO:0000256" key="1">
    <source>
        <dbReference type="ARBA" id="ARBA00004229"/>
    </source>
</evidence>
<keyword evidence="10 11" id="KW-0275">Fatty acid biosynthesis</keyword>
<dbReference type="InterPro" id="IPR002864">
    <property type="entry name" value="Acyl-ACP_thioesterase_NHD"/>
</dbReference>
<feature type="domain" description="Acyl-ACP thioesterase-like C-terminal" evidence="13">
    <location>
        <begin position="240"/>
        <end position="344"/>
    </location>
</feature>
<evidence type="ECO:0000256" key="7">
    <source>
        <dbReference type="ARBA" id="ARBA00022832"/>
    </source>
</evidence>
<evidence type="ECO:0000256" key="2">
    <source>
        <dbReference type="ARBA" id="ARBA00006500"/>
    </source>
</evidence>
<gene>
    <name evidence="14" type="ORF">SSX86_000128</name>
</gene>
<evidence type="ECO:0000259" key="13">
    <source>
        <dbReference type="Pfam" id="PF20791"/>
    </source>
</evidence>
<evidence type="ECO:0000256" key="6">
    <source>
        <dbReference type="ARBA" id="ARBA00022801"/>
    </source>
</evidence>
<dbReference type="InterPro" id="IPR045023">
    <property type="entry name" value="FATA/B"/>
</dbReference>
<name>A0AAP0HF07_9ASTR</name>
<comment type="function">
    <text evidence="11">Plays an essential role in chain termination during de novo fatty acid synthesis.</text>
</comment>
<comment type="caution">
    <text evidence="14">The sequence shown here is derived from an EMBL/GenBank/DDBJ whole genome shotgun (WGS) entry which is preliminary data.</text>
</comment>
<dbReference type="GO" id="GO:0009507">
    <property type="term" value="C:chloroplast"/>
    <property type="evidence" value="ECO:0007669"/>
    <property type="project" value="UniProtKB-SubCell"/>
</dbReference>
<keyword evidence="6 11" id="KW-0378">Hydrolase</keyword>
<accession>A0AAP0HF07</accession>
<dbReference type="InterPro" id="IPR049427">
    <property type="entry name" value="Acyl-ACP_TE_C"/>
</dbReference>
<sequence length="352" mass="40425">MATISFSFLNSLSPHRIIKKNDASSWGLVVKDLAKINTSTSVGVIRTTFLKPKMMLNKLETYPYTVPGLGLGGVLKDEFVFQQKFHIRSYEVGPDKKITAETLMSLLQETALNHLKTIGVWVDGLGLTREMCNKKLIWVAAKQEVVVDRYPIWGDVIQINTWKGAYGKIGMCSNWAFYDDKTGDILLRASSILVMMNEETRRLSKFPDEVRGELNRHFTYTTPPTVKEETRKWSTRDRSTEDHIRTGLTPTWSDLDMNQHVNNMKYAGWIIESVPRSIVKNYELASMTLEYSRECRMGDVLQSRTYVMGIDTCKLADYDHVDCEHVIQLESTSDEIMKAWTTWRSKKGNRLE</sequence>
<keyword evidence="3 11" id="KW-0444">Lipid biosynthesis</keyword>
<keyword evidence="4 11" id="KW-0150">Chloroplast</keyword>
<evidence type="ECO:0000256" key="4">
    <source>
        <dbReference type="ARBA" id="ARBA00022528"/>
    </source>
</evidence>
<keyword evidence="8" id="KW-0809">Transit peptide</keyword>
<evidence type="ECO:0000256" key="10">
    <source>
        <dbReference type="ARBA" id="ARBA00023160"/>
    </source>
</evidence>
<keyword evidence="7 11" id="KW-0276">Fatty acid metabolism</keyword>
<evidence type="ECO:0000256" key="8">
    <source>
        <dbReference type="ARBA" id="ARBA00022946"/>
    </source>
</evidence>
<dbReference type="GO" id="GO:0016297">
    <property type="term" value="F:fatty acyl-[ACP] hydrolase activity"/>
    <property type="evidence" value="ECO:0007669"/>
    <property type="project" value="InterPro"/>
</dbReference>
<dbReference type="Gene3D" id="3.10.129.10">
    <property type="entry name" value="Hotdog Thioesterase"/>
    <property type="match status" value="1"/>
</dbReference>
<reference evidence="14 15" key="1">
    <citation type="submission" date="2024-04" db="EMBL/GenBank/DDBJ databases">
        <title>The reference genome of an endangered Asteraceae, Deinandra increscens subsp. villosa, native to the Central Coast of California.</title>
        <authorList>
            <person name="Guilliams M."/>
            <person name="Hasenstab-Lehman K."/>
            <person name="Meyer R."/>
            <person name="Mcevoy S."/>
        </authorList>
    </citation>
    <scope>NUCLEOTIDE SEQUENCE [LARGE SCALE GENOMIC DNA]</scope>
    <source>
        <tissue evidence="14">Leaf</tissue>
    </source>
</reference>
<dbReference type="Proteomes" id="UP001408789">
    <property type="component" value="Unassembled WGS sequence"/>
</dbReference>
<comment type="similarity">
    <text evidence="2 11">Belongs to the acyl-ACP thioesterase family.</text>
</comment>
<evidence type="ECO:0000259" key="12">
    <source>
        <dbReference type="Pfam" id="PF01643"/>
    </source>
</evidence>
<dbReference type="EMBL" id="JBCNJP010000002">
    <property type="protein sequence ID" value="KAK9080370.1"/>
    <property type="molecule type" value="Genomic_DNA"/>
</dbReference>
<evidence type="ECO:0000256" key="9">
    <source>
        <dbReference type="ARBA" id="ARBA00023098"/>
    </source>
</evidence>
<dbReference type="Pfam" id="PF20791">
    <property type="entry name" value="Acyl-ACP_TE_C"/>
    <property type="match status" value="1"/>
</dbReference>
<organism evidence="14 15">
    <name type="scientific">Deinandra increscens subsp. villosa</name>
    <dbReference type="NCBI Taxonomy" id="3103831"/>
    <lineage>
        <taxon>Eukaryota</taxon>
        <taxon>Viridiplantae</taxon>
        <taxon>Streptophyta</taxon>
        <taxon>Embryophyta</taxon>
        <taxon>Tracheophyta</taxon>
        <taxon>Spermatophyta</taxon>
        <taxon>Magnoliopsida</taxon>
        <taxon>eudicotyledons</taxon>
        <taxon>Gunneridae</taxon>
        <taxon>Pentapetalae</taxon>
        <taxon>asterids</taxon>
        <taxon>campanulids</taxon>
        <taxon>Asterales</taxon>
        <taxon>Asteraceae</taxon>
        <taxon>Asteroideae</taxon>
        <taxon>Heliantheae alliance</taxon>
        <taxon>Madieae</taxon>
        <taxon>Madiinae</taxon>
        <taxon>Deinandra</taxon>
    </lineage>
</organism>
<keyword evidence="9 11" id="KW-0443">Lipid metabolism</keyword>
<proteinExistence type="inferred from homology"/>
<dbReference type="FunFam" id="3.10.129.10:FF:000014">
    <property type="entry name" value="Acyl-[acyl-carrier-protein] hydrolase"/>
    <property type="match status" value="1"/>
</dbReference>
<evidence type="ECO:0000313" key="15">
    <source>
        <dbReference type="Proteomes" id="UP001408789"/>
    </source>
</evidence>
<feature type="domain" description="Acyl-ACP thioesterase N-terminal hotdog" evidence="12">
    <location>
        <begin position="80"/>
        <end position="212"/>
    </location>
</feature>
<evidence type="ECO:0000256" key="3">
    <source>
        <dbReference type="ARBA" id="ARBA00022516"/>
    </source>
</evidence>
<dbReference type="CDD" id="cd00586">
    <property type="entry name" value="4HBT"/>
    <property type="match status" value="1"/>
</dbReference>
<protein>
    <recommendedName>
        <fullName evidence="11">Acyl-[acyl-carrier-protein] hydrolase</fullName>
        <ecNumber evidence="11">3.1.2.-</ecNumber>
    </recommendedName>
</protein>
<dbReference type="EC" id="3.1.2.-" evidence="11"/>